<comment type="function">
    <text evidence="8">Plays an important role in cellulose degradation. Shows hydrolytic activity against several glycosidic compounds.</text>
</comment>
<dbReference type="STRING" id="4999.A0A1Y1UBI6"/>
<name>A0A1Y1UBI6_9TREE</name>
<evidence type="ECO:0000256" key="1">
    <source>
        <dbReference type="ARBA" id="ARBA00000448"/>
    </source>
</evidence>
<dbReference type="GO" id="GO:0030245">
    <property type="term" value="P:cellulose catabolic process"/>
    <property type="evidence" value="ECO:0007669"/>
    <property type="project" value="UniProtKB-KW"/>
</dbReference>
<evidence type="ECO:0000256" key="9">
    <source>
        <dbReference type="RuleBase" id="RU003690"/>
    </source>
</evidence>
<keyword evidence="7" id="KW-0119">Carbohydrate metabolism</keyword>
<dbReference type="InterPro" id="IPR017853">
    <property type="entry name" value="GH"/>
</dbReference>
<gene>
    <name evidence="10" type="ORF">BD324DRAFT_632764</name>
</gene>
<dbReference type="RefSeq" id="XP_021869608.1">
    <property type="nucleotide sequence ID" value="XM_022016554.1"/>
</dbReference>
<evidence type="ECO:0000313" key="10">
    <source>
        <dbReference type="EMBL" id="ORX35418.1"/>
    </source>
</evidence>
<evidence type="ECO:0000256" key="5">
    <source>
        <dbReference type="ARBA" id="ARBA00023001"/>
    </source>
</evidence>
<dbReference type="GO" id="GO:0080079">
    <property type="term" value="F:cellobiose glucosidase activity"/>
    <property type="evidence" value="ECO:0007669"/>
    <property type="project" value="UniProtKB-ARBA"/>
</dbReference>
<dbReference type="Proteomes" id="UP000193218">
    <property type="component" value="Unassembled WGS sequence"/>
</dbReference>
<comment type="similarity">
    <text evidence="2 9">Belongs to the glycosyl hydrolase 1 family.</text>
</comment>
<keyword evidence="11" id="KW-1185">Reference proteome</keyword>
<evidence type="ECO:0000256" key="4">
    <source>
        <dbReference type="ARBA" id="ARBA00022801"/>
    </source>
</evidence>
<keyword evidence="5" id="KW-0136">Cellulose degradation</keyword>
<dbReference type="PANTHER" id="PTHR10353">
    <property type="entry name" value="GLYCOSYL HYDROLASE"/>
    <property type="match status" value="1"/>
</dbReference>
<evidence type="ECO:0000256" key="2">
    <source>
        <dbReference type="ARBA" id="ARBA00010838"/>
    </source>
</evidence>
<dbReference type="EMBL" id="NBSH01000011">
    <property type="protein sequence ID" value="ORX35418.1"/>
    <property type="molecule type" value="Genomic_DNA"/>
</dbReference>
<dbReference type="Pfam" id="PF00232">
    <property type="entry name" value="Glyco_hydro_1"/>
    <property type="match status" value="1"/>
</dbReference>
<organism evidence="10 11">
    <name type="scientific">Kockovaella imperatae</name>
    <dbReference type="NCBI Taxonomy" id="4999"/>
    <lineage>
        <taxon>Eukaryota</taxon>
        <taxon>Fungi</taxon>
        <taxon>Dikarya</taxon>
        <taxon>Basidiomycota</taxon>
        <taxon>Agaricomycotina</taxon>
        <taxon>Tremellomycetes</taxon>
        <taxon>Tremellales</taxon>
        <taxon>Cuniculitremaceae</taxon>
        <taxon>Kockovaella</taxon>
    </lineage>
</organism>
<evidence type="ECO:0000256" key="7">
    <source>
        <dbReference type="ARBA" id="ARBA00023326"/>
    </source>
</evidence>
<evidence type="ECO:0000256" key="3">
    <source>
        <dbReference type="ARBA" id="ARBA00012744"/>
    </source>
</evidence>
<comment type="catalytic activity">
    <reaction evidence="1">
        <text>Hydrolysis of terminal, non-reducing beta-D-glucosyl residues with release of beta-D-glucose.</text>
        <dbReference type="EC" id="3.2.1.21"/>
    </reaction>
</comment>
<dbReference type="OrthoDB" id="65569at2759"/>
<protein>
    <recommendedName>
        <fullName evidence="3">beta-glucosidase</fullName>
        <ecNumber evidence="3">3.2.1.21</ecNumber>
    </recommendedName>
</protein>
<proteinExistence type="inferred from homology"/>
<comment type="caution">
    <text evidence="10">The sequence shown here is derived from an EMBL/GenBank/DDBJ whole genome shotgun (WGS) entry which is preliminary data.</text>
</comment>
<reference evidence="10 11" key="1">
    <citation type="submission" date="2017-03" db="EMBL/GenBank/DDBJ databases">
        <title>Widespread Adenine N6-methylation of Active Genes in Fungi.</title>
        <authorList>
            <consortium name="DOE Joint Genome Institute"/>
            <person name="Mondo S.J."/>
            <person name="Dannebaum R.O."/>
            <person name="Kuo R.C."/>
            <person name="Louie K.B."/>
            <person name="Bewick A.J."/>
            <person name="Labutti K."/>
            <person name="Haridas S."/>
            <person name="Kuo A."/>
            <person name="Salamov A."/>
            <person name="Ahrendt S.R."/>
            <person name="Lau R."/>
            <person name="Bowen B.P."/>
            <person name="Lipzen A."/>
            <person name="Sullivan W."/>
            <person name="Andreopoulos W.B."/>
            <person name="Clum A."/>
            <person name="Lindquist E."/>
            <person name="Daum C."/>
            <person name="Northen T.R."/>
            <person name="Ramamoorthy G."/>
            <person name="Schmitz R.J."/>
            <person name="Gryganskyi A."/>
            <person name="Culley D."/>
            <person name="Magnuson J."/>
            <person name="James T.Y."/>
            <person name="O'Malley M.A."/>
            <person name="Stajich J.E."/>
            <person name="Spatafora J.W."/>
            <person name="Visel A."/>
            <person name="Grigoriev I.V."/>
        </authorList>
    </citation>
    <scope>NUCLEOTIDE SEQUENCE [LARGE SCALE GENOMIC DNA]</scope>
    <source>
        <strain evidence="10 11">NRRL Y-17943</strain>
    </source>
</reference>
<accession>A0A1Y1UBI6</accession>
<keyword evidence="6" id="KW-0326">Glycosidase</keyword>
<keyword evidence="4" id="KW-0378">Hydrolase</keyword>
<dbReference type="GeneID" id="33558363"/>
<dbReference type="InterPro" id="IPR001360">
    <property type="entry name" value="Glyco_hydro_1"/>
</dbReference>
<dbReference type="PRINTS" id="PR00131">
    <property type="entry name" value="GLHYDRLASE1"/>
</dbReference>
<evidence type="ECO:0000256" key="6">
    <source>
        <dbReference type="ARBA" id="ARBA00023295"/>
    </source>
</evidence>
<dbReference type="FunFam" id="3.20.20.80:FF:000011">
    <property type="entry name" value="Cytosolic beta-glucosidase"/>
    <property type="match status" value="1"/>
</dbReference>
<dbReference type="PANTHER" id="PTHR10353:SF36">
    <property type="entry name" value="LP05116P"/>
    <property type="match status" value="1"/>
</dbReference>
<keyword evidence="7" id="KW-0624">Polysaccharide degradation</keyword>
<sequence>MPLRKDFLYGFATAAAQIEGGGKESEEESGRGPSIWDKFCEDGRTLDGSHVNRTCNHYGMFKEDVAMMKSLGANSYRFSISWPRLIPRGGRDDPVNEKGIKFYNDLIDELLAQGLTPFATIYHWDLPLALQEKYDGWNSPEVVKDYVRYAKLCFDSFGDRVKNWLTFNEPYVTSILGHGYGEFAPAHKSNTEPWITAHHQILAHAYTVDLYRKQYKPKYHGQIGITLNGDWSEPWDETPENIQAQEDRLLGFIGWFADPIYLGSYPKVLKTMLGNRLPDFTEEEIRLVKGSSDFYGMNTYTTTITQAGGDDELATKTINGHQRKDGTWIGTESSLKWLRSVPWGVRKLLNWIYKRYQMPIYMTENGFAIKGESDMSKEEALHDKDRVDYYQGYLENILQAVEEDGVDVRSYFGWSFLDNFEWASGLGPRFGCVYTDYNTFERTPKDSAKTLMQFFEEHVSK</sequence>
<evidence type="ECO:0000313" key="11">
    <source>
        <dbReference type="Proteomes" id="UP000193218"/>
    </source>
</evidence>
<dbReference type="AlphaFoldDB" id="A0A1Y1UBI6"/>
<dbReference type="SUPFAM" id="SSF51445">
    <property type="entry name" value="(Trans)glycosidases"/>
    <property type="match status" value="1"/>
</dbReference>
<dbReference type="EC" id="3.2.1.21" evidence="3"/>
<evidence type="ECO:0000256" key="8">
    <source>
        <dbReference type="ARBA" id="ARBA00056775"/>
    </source>
</evidence>
<dbReference type="Gene3D" id="3.20.20.80">
    <property type="entry name" value="Glycosidases"/>
    <property type="match status" value="1"/>
</dbReference>
<dbReference type="InParanoid" id="A0A1Y1UBI6"/>